<dbReference type="PANTHER" id="PTHR12526">
    <property type="entry name" value="GLYCOSYLTRANSFERASE"/>
    <property type="match status" value="1"/>
</dbReference>
<dbReference type="Pfam" id="PF13692">
    <property type="entry name" value="Glyco_trans_1_4"/>
    <property type="match status" value="1"/>
</dbReference>
<dbReference type="PANTHER" id="PTHR12526:SF630">
    <property type="entry name" value="GLYCOSYLTRANSFERASE"/>
    <property type="match status" value="1"/>
</dbReference>
<protein>
    <recommendedName>
        <fullName evidence="3">Glycosyltransferase</fullName>
    </recommendedName>
</protein>
<name>A0ABN2MJ04_9MICO</name>
<evidence type="ECO:0008006" key="3">
    <source>
        <dbReference type="Google" id="ProtNLM"/>
    </source>
</evidence>
<comment type="caution">
    <text evidence="1">The sequence shown here is derived from an EMBL/GenBank/DDBJ whole genome shotgun (WGS) entry which is preliminary data.</text>
</comment>
<accession>A0ABN2MJ04</accession>
<dbReference type="SUPFAM" id="SSF53756">
    <property type="entry name" value="UDP-Glycosyltransferase/glycogen phosphorylase"/>
    <property type="match status" value="1"/>
</dbReference>
<dbReference type="Proteomes" id="UP001501746">
    <property type="component" value="Unassembled WGS sequence"/>
</dbReference>
<evidence type="ECO:0000313" key="1">
    <source>
        <dbReference type="EMBL" id="GAA1825745.1"/>
    </source>
</evidence>
<keyword evidence="2" id="KW-1185">Reference proteome</keyword>
<proteinExistence type="predicted"/>
<sequence length="519" mass="57694">MTGRTSLPAGRHFAVTWSIPDEFGGMTDALLRRSAAFHRLGGVEVDVLTFDLRPDTPEVERELRRRGSLAPGVRITNLYDWLRTHPLPGGSLRLGEDEFSPLADADATVTRCRGDLVMSRSRLDAHGEILQTDHYRDDGSLLLSDRRDVARRGVIGGRSIVLCDGEGRPVRSWRRRWSLYRAWLDAMTGGEPSFMVVDSKAIARFMGTYHRAHVVTAHVVHASHRSGPGDDHPIRRSRREVLAQPEQFDLVVVLSRRQRDDLERIVGRNGHLTTIPNARPLSGRLAAAERDSGSGIVLAALTRRKRVSHAIEAVQAASARTSARVHLDVYGDGESRSALERRIADPSAIRLRGFEPDARRHLSTASFLLLTSHSEGFPLVIVEAMAAGCLPIAYDVPYGPADLIRDGRNGFLVPAGDVEALADAIVRLQRMPPRRVTRMRAAAVRSARRFDDERVTRTWARELRLAALRRELRSPDRYRHLRGAADRLPLPRAVRSFGARAVRGLDGGLRRLGRRGGAN</sequence>
<dbReference type="Gene3D" id="3.40.50.2000">
    <property type="entry name" value="Glycogen Phosphorylase B"/>
    <property type="match status" value="3"/>
</dbReference>
<gene>
    <name evidence="1" type="ORF">GCM10009750_06220</name>
</gene>
<dbReference type="EMBL" id="BAAANK010000001">
    <property type="protein sequence ID" value="GAA1825745.1"/>
    <property type="molecule type" value="Genomic_DNA"/>
</dbReference>
<organism evidence="1 2">
    <name type="scientific">Agromyces salentinus</name>
    <dbReference type="NCBI Taxonomy" id="269421"/>
    <lineage>
        <taxon>Bacteria</taxon>
        <taxon>Bacillati</taxon>
        <taxon>Actinomycetota</taxon>
        <taxon>Actinomycetes</taxon>
        <taxon>Micrococcales</taxon>
        <taxon>Microbacteriaceae</taxon>
        <taxon>Agromyces</taxon>
    </lineage>
</organism>
<evidence type="ECO:0000313" key="2">
    <source>
        <dbReference type="Proteomes" id="UP001501746"/>
    </source>
</evidence>
<reference evidence="1 2" key="1">
    <citation type="journal article" date="2019" name="Int. J. Syst. Evol. Microbiol.">
        <title>The Global Catalogue of Microorganisms (GCM) 10K type strain sequencing project: providing services to taxonomists for standard genome sequencing and annotation.</title>
        <authorList>
            <consortium name="The Broad Institute Genomics Platform"/>
            <consortium name="The Broad Institute Genome Sequencing Center for Infectious Disease"/>
            <person name="Wu L."/>
            <person name="Ma J."/>
        </authorList>
    </citation>
    <scope>NUCLEOTIDE SEQUENCE [LARGE SCALE GENOMIC DNA]</scope>
    <source>
        <strain evidence="1 2">JCM 14323</strain>
    </source>
</reference>